<evidence type="ECO:0000313" key="5">
    <source>
        <dbReference type="Proteomes" id="UP000664288"/>
    </source>
</evidence>
<dbReference type="Pfam" id="PF03118">
    <property type="entry name" value="RNA_pol_A_CTD"/>
    <property type="match status" value="1"/>
</dbReference>
<name>A0ABS3JA39_9HYPH</name>
<protein>
    <recommendedName>
        <fullName evidence="6">RNA polymerase sigma-70 domain-containing protein</fullName>
    </recommendedName>
</protein>
<dbReference type="Proteomes" id="UP000664288">
    <property type="component" value="Unassembled WGS sequence"/>
</dbReference>
<dbReference type="CDD" id="cd06171">
    <property type="entry name" value="Sigma70_r4"/>
    <property type="match status" value="1"/>
</dbReference>
<evidence type="ECO:0000259" key="3">
    <source>
        <dbReference type="Pfam" id="PF04545"/>
    </source>
</evidence>
<dbReference type="InterPro" id="IPR013324">
    <property type="entry name" value="RNA_pol_sigma_r3/r4-like"/>
</dbReference>
<feature type="region of interest" description="Disordered" evidence="1">
    <location>
        <begin position="828"/>
        <end position="847"/>
    </location>
</feature>
<dbReference type="Gene3D" id="1.10.150.20">
    <property type="entry name" value="5' to 3' exonuclease, C-terminal subdomain"/>
    <property type="match status" value="1"/>
</dbReference>
<dbReference type="Gene3D" id="1.10.10.10">
    <property type="entry name" value="Winged helix-like DNA-binding domain superfamily/Winged helix DNA-binding domain"/>
    <property type="match status" value="1"/>
</dbReference>
<accession>A0ABS3JA39</accession>
<proteinExistence type="predicted"/>
<comment type="caution">
    <text evidence="4">The sequence shown here is derived from an EMBL/GenBank/DDBJ whole genome shotgun (WGS) entry which is preliminary data.</text>
</comment>
<feature type="domain" description="RNA polymerase sigma-70 region 4" evidence="3">
    <location>
        <begin position="293"/>
        <end position="337"/>
    </location>
</feature>
<organism evidence="4 5">
    <name type="scientific">Jiella sonneratiae</name>
    <dbReference type="NCBI Taxonomy" id="2816856"/>
    <lineage>
        <taxon>Bacteria</taxon>
        <taxon>Pseudomonadati</taxon>
        <taxon>Pseudomonadota</taxon>
        <taxon>Alphaproteobacteria</taxon>
        <taxon>Hyphomicrobiales</taxon>
        <taxon>Aurantimonadaceae</taxon>
        <taxon>Jiella</taxon>
    </lineage>
</organism>
<gene>
    <name evidence="4" type="ORF">J1C47_23075</name>
</gene>
<dbReference type="Pfam" id="PF04545">
    <property type="entry name" value="Sigma70_r4"/>
    <property type="match status" value="1"/>
</dbReference>
<dbReference type="PANTHER" id="PTHR30603:SF47">
    <property type="entry name" value="RNA POLYMERASE SIGMA FACTOR SIGD, CHLOROPLASTIC"/>
    <property type="match status" value="1"/>
</dbReference>
<evidence type="ECO:0000259" key="2">
    <source>
        <dbReference type="Pfam" id="PF03118"/>
    </source>
</evidence>
<keyword evidence="5" id="KW-1185">Reference proteome</keyword>
<dbReference type="RefSeq" id="WP_207353166.1">
    <property type="nucleotide sequence ID" value="NZ_JAFMPY010000049.1"/>
</dbReference>
<sequence length="847" mass="94012">MTEAPLRAFLMVRSSDGTWTVTVCRDLGAVLHAWKTRTEPDRDVAVLHVGFDRPPSHSFDEVAQVHPGRMLLTAAAKHAVPASFVSSMAPVSDTKGIDVFIGLQGWGYKIDDPTEGAAQLEHARPVSLVNEPQGWIALFLREHPSDSETLAKSQIFDEASYLEREAELERNVRHRAGLFRLYHIVGANCNDPCEFARAAPPWLAERELTSLGLPVRADNIFRNSGIKVLGEIANWSPEEMLRLKNFGRKSLGDTLQAFTAALKEGPLRAATSEAVSESDRLLTELRRSLLTFSDRERDVLVRRLGFETRPETLQEVANDYGVTRERIRQIETRAVEKWIRESSWDDILEQKITRLLIGRSFPLPVAGVEAIDAWFEGVSQHREFFRNLVQTICGNRIHVIPIDGLHYFSLMAEITWEMTVSEASSLLSSGAGKDWTEDYARSLVQGLLPDTAKEFGTLLWDKASRLCHFSVAEDGSRVLTSYGRGADHIVEAILAESDAPLHYSEIAERAKIKDGRDLDMRRAHSAAANVGLLFSRGTYGLARHIPLSDAQVSQIRSEAEDIVCSEVSGRQWHCSEILSEIIERMGGGYEGLDKYILNIALAGSRVLKPLGKMTWVAVAARADNQPRIEIFQAVVAIVQAAGHPLSTSEIKERLTAVRGVNEYFQISASDPLIRIQPGMWGINDRDLSISREKQQQLVEQLVQSLGEKQSGIHASELTEVLSLQGCSPDAFFSIASQDKRLKIAQGRYVYLADWEGSRRETIGHAVSVVLQGSVRPLSLEEITESVEKRIGRKIDKPVVSGALQALEAEFNVLTGEWSLSRLSADDDIETDGKTVGAPPNNTRQAYS</sequence>
<reference evidence="4 5" key="1">
    <citation type="submission" date="2021-03" db="EMBL/GenBank/DDBJ databases">
        <title>Whole genome sequence of Jiella sp. MQZ13P-4.</title>
        <authorList>
            <person name="Tuo L."/>
        </authorList>
    </citation>
    <scope>NUCLEOTIDE SEQUENCE [LARGE SCALE GENOMIC DNA]</scope>
    <source>
        <strain evidence="4 5">MQZ13P-4</strain>
    </source>
</reference>
<dbReference type="InterPro" id="IPR011260">
    <property type="entry name" value="RNAP_asu_C"/>
</dbReference>
<dbReference type="InterPro" id="IPR007630">
    <property type="entry name" value="RNA_pol_sigma70_r4"/>
</dbReference>
<dbReference type="SUPFAM" id="SSF88659">
    <property type="entry name" value="Sigma3 and sigma4 domains of RNA polymerase sigma factors"/>
    <property type="match status" value="1"/>
</dbReference>
<evidence type="ECO:0008006" key="6">
    <source>
        <dbReference type="Google" id="ProtNLM"/>
    </source>
</evidence>
<dbReference type="EMBL" id="JAFMPY010000049">
    <property type="protein sequence ID" value="MBO0906540.1"/>
    <property type="molecule type" value="Genomic_DNA"/>
</dbReference>
<dbReference type="SUPFAM" id="SSF47789">
    <property type="entry name" value="C-terminal domain of RNA polymerase alpha subunit"/>
    <property type="match status" value="1"/>
</dbReference>
<dbReference type="PRINTS" id="PR00046">
    <property type="entry name" value="SIGMA70FCT"/>
</dbReference>
<dbReference type="InterPro" id="IPR036388">
    <property type="entry name" value="WH-like_DNA-bd_sf"/>
</dbReference>
<evidence type="ECO:0000313" key="4">
    <source>
        <dbReference type="EMBL" id="MBO0906540.1"/>
    </source>
</evidence>
<dbReference type="InterPro" id="IPR000943">
    <property type="entry name" value="RNA_pol_sigma70"/>
</dbReference>
<feature type="domain" description="RNA polymerase alpha subunit C-terminal" evidence="2">
    <location>
        <begin position="206"/>
        <end position="253"/>
    </location>
</feature>
<dbReference type="PANTHER" id="PTHR30603">
    <property type="entry name" value="RNA POLYMERASE SIGMA FACTOR RPO"/>
    <property type="match status" value="1"/>
</dbReference>
<evidence type="ECO:0000256" key="1">
    <source>
        <dbReference type="SAM" id="MobiDB-lite"/>
    </source>
</evidence>
<dbReference type="InterPro" id="IPR050239">
    <property type="entry name" value="Sigma-70_RNA_pol_init_factors"/>
</dbReference>